<dbReference type="GO" id="GO:0030288">
    <property type="term" value="C:outer membrane-bounded periplasmic space"/>
    <property type="evidence" value="ECO:0007669"/>
    <property type="project" value="TreeGrafter"/>
</dbReference>
<dbReference type="EMBL" id="CP040749">
    <property type="protein sequence ID" value="QCX39027.1"/>
    <property type="molecule type" value="Genomic_DNA"/>
</dbReference>
<sequence>MKKLVLTTVTLLTLLFISCDKNKDEPQEPIVELNNEINDFVWRGLNTYYYWQEDVPNLADTKNDELSDYNTYLNSYSDPEELFESLLFQKGVSDRFSWFIDDYRASDDARRGVNDAFGFEFSLARLNDDSDDVIGYITYIVPNTPASEAGLKRGDVFNVFNDITLNINNYSVVNKYYSDNNISMKFATLEINNSEASVVSNGKEASLTLREVVENPIHYSSTFDIDGKKVGYLVYNGFKYTFHGEMNDVFGEFKSQNIQELVLDLRYNGGGSVLTCAYLSSMIYGDASTSDIFAKLINNSKNSEDDSYYPFFNTARIYDIEGNSTGDVAINRLSTINKLYVIVSDDTASASEMVINGLRAYMGDANVVLIGTTTYGKNVGSFTIYDSPDFGTSGINLAHTNAMQPITFKIFNKLDQSDYTAGFEPDIPQVEYISDMKPFGDVEEPLLKLALDDISGTVSRNQNTKGFELKSKKVFNSADKRQFSKEMYILPQELK</sequence>
<dbReference type="AlphaFoldDB" id="A0A5B7TVX3"/>
<dbReference type="GO" id="GO:0006508">
    <property type="term" value="P:proteolysis"/>
    <property type="evidence" value="ECO:0007669"/>
    <property type="project" value="InterPro"/>
</dbReference>
<dbReference type="SUPFAM" id="SSF50156">
    <property type="entry name" value="PDZ domain-like"/>
    <property type="match status" value="1"/>
</dbReference>
<dbReference type="OrthoDB" id="7168509at2"/>
<proteinExistence type="predicted"/>
<evidence type="ECO:0000313" key="3">
    <source>
        <dbReference type="Proteomes" id="UP000306229"/>
    </source>
</evidence>
<dbReference type="InterPro" id="IPR036034">
    <property type="entry name" value="PDZ_sf"/>
</dbReference>
<dbReference type="PANTHER" id="PTHR32060:SF30">
    <property type="entry name" value="CARBOXY-TERMINAL PROCESSING PROTEASE CTPA"/>
    <property type="match status" value="1"/>
</dbReference>
<gene>
    <name evidence="2" type="ORF">FF125_11485</name>
</gene>
<evidence type="ECO:0000259" key="1">
    <source>
        <dbReference type="SMART" id="SM00245"/>
    </source>
</evidence>
<name>A0A5B7TVX3_9FLAO</name>
<dbReference type="Pfam" id="PF03572">
    <property type="entry name" value="Peptidase_S41"/>
    <property type="match status" value="1"/>
</dbReference>
<dbReference type="Pfam" id="PF18294">
    <property type="entry name" value="Pept_S41_N"/>
    <property type="match status" value="1"/>
</dbReference>
<dbReference type="PANTHER" id="PTHR32060">
    <property type="entry name" value="TAIL-SPECIFIC PROTEASE"/>
    <property type="match status" value="1"/>
</dbReference>
<dbReference type="GO" id="GO:0007165">
    <property type="term" value="P:signal transduction"/>
    <property type="evidence" value="ECO:0007669"/>
    <property type="project" value="TreeGrafter"/>
</dbReference>
<protein>
    <submittedName>
        <fullName evidence="2">Peptidase S41</fullName>
    </submittedName>
</protein>
<dbReference type="GO" id="GO:0004175">
    <property type="term" value="F:endopeptidase activity"/>
    <property type="evidence" value="ECO:0007669"/>
    <property type="project" value="TreeGrafter"/>
</dbReference>
<dbReference type="Proteomes" id="UP000306229">
    <property type="component" value="Chromosome"/>
</dbReference>
<dbReference type="InterPro" id="IPR029045">
    <property type="entry name" value="ClpP/crotonase-like_dom_sf"/>
</dbReference>
<dbReference type="PROSITE" id="PS51257">
    <property type="entry name" value="PROKAR_LIPOPROTEIN"/>
    <property type="match status" value="1"/>
</dbReference>
<feature type="domain" description="Tail specific protease" evidence="1">
    <location>
        <begin position="202"/>
        <end position="431"/>
    </location>
</feature>
<dbReference type="KEGG" id="fbe:FF125_11485"/>
<reference evidence="2 3" key="1">
    <citation type="submission" date="2019-05" db="EMBL/GenBank/DDBJ databases">
        <title>Algicella ahnfeltiae gen. nov., sp. nov., a novel marine bacterium of the family Flavobacteriaceae isolated from a red alga.</title>
        <authorList>
            <person name="Nedashkovskaya O.I."/>
            <person name="Kukhlevskiy A.D."/>
            <person name="Kim S.-G."/>
            <person name="Zhukova N.V."/>
            <person name="Mikhailov V.V."/>
        </authorList>
    </citation>
    <scope>NUCLEOTIDE SEQUENCE [LARGE SCALE GENOMIC DNA]</scope>
    <source>
        <strain evidence="2 3">10Alg115</strain>
    </source>
</reference>
<organism evidence="2 3">
    <name type="scientific">Aureibaculum algae</name>
    <dbReference type="NCBI Taxonomy" id="2584122"/>
    <lineage>
        <taxon>Bacteria</taxon>
        <taxon>Pseudomonadati</taxon>
        <taxon>Bacteroidota</taxon>
        <taxon>Flavobacteriia</taxon>
        <taxon>Flavobacteriales</taxon>
        <taxon>Flavobacteriaceae</taxon>
        <taxon>Aureibaculum</taxon>
    </lineage>
</organism>
<dbReference type="Gene3D" id="3.90.226.10">
    <property type="entry name" value="2-enoyl-CoA Hydratase, Chain A, domain 1"/>
    <property type="match status" value="1"/>
</dbReference>
<dbReference type="GO" id="GO:0008236">
    <property type="term" value="F:serine-type peptidase activity"/>
    <property type="evidence" value="ECO:0007669"/>
    <property type="project" value="InterPro"/>
</dbReference>
<dbReference type="InterPro" id="IPR041613">
    <property type="entry name" value="Pept_S41_N"/>
</dbReference>
<dbReference type="Gene3D" id="3.30.750.170">
    <property type="match status" value="1"/>
</dbReference>
<dbReference type="Gene3D" id="2.30.42.10">
    <property type="match status" value="1"/>
</dbReference>
<dbReference type="SMART" id="SM00245">
    <property type="entry name" value="TSPc"/>
    <property type="match status" value="1"/>
</dbReference>
<dbReference type="SUPFAM" id="SSF52096">
    <property type="entry name" value="ClpP/crotonase"/>
    <property type="match status" value="1"/>
</dbReference>
<evidence type="ECO:0000313" key="2">
    <source>
        <dbReference type="EMBL" id="QCX39027.1"/>
    </source>
</evidence>
<dbReference type="CDD" id="cd07561">
    <property type="entry name" value="Peptidase_S41_CPP_like"/>
    <property type="match status" value="1"/>
</dbReference>
<dbReference type="RefSeq" id="WP_138949903.1">
    <property type="nucleotide sequence ID" value="NZ_CP040749.1"/>
</dbReference>
<keyword evidence="3" id="KW-1185">Reference proteome</keyword>
<dbReference type="InterPro" id="IPR005151">
    <property type="entry name" value="Tail-specific_protease"/>
</dbReference>
<accession>A0A5B7TVX3</accession>